<gene>
    <name evidence="2" type="primary">wlaM</name>
    <name evidence="2" type="ordered locus">HMU02980</name>
</gene>
<dbReference type="CDD" id="cd18773">
    <property type="entry name" value="PDC1_HK_sensor"/>
    <property type="match status" value="1"/>
</dbReference>
<dbReference type="Proteomes" id="UP000001522">
    <property type="component" value="Chromosome"/>
</dbReference>
<feature type="transmembrane region" description="Helical" evidence="1">
    <location>
        <begin position="242"/>
        <end position="265"/>
    </location>
</feature>
<dbReference type="eggNOG" id="ENOG502ZB16">
    <property type="taxonomic scope" value="Bacteria"/>
</dbReference>
<dbReference type="HOGENOM" id="CLU_076079_1_0_7"/>
<dbReference type="RefSeq" id="WP_013022653.1">
    <property type="nucleotide sequence ID" value="NC_013949.1"/>
</dbReference>
<dbReference type="AlphaFoldDB" id="D3UGD9"/>
<keyword evidence="1" id="KW-0472">Membrane</keyword>
<evidence type="ECO:0000313" key="2">
    <source>
        <dbReference type="EMBL" id="CBG39560.1"/>
    </source>
</evidence>
<dbReference type="STRING" id="679897.HMU02980"/>
<sequence length="303" mass="34576">MLSRDILIYRRIRHELRAYMHYLFAQNLQNFLPSTNVENIFQEVEKIRREIKTLGEVYVLDAAGHVIDARENIKIPKSSTQMSKNFSDQAFYYEAVREKRCIVTNPYPAALTNKLIVTASYPIYDQNHHLLFVICIDLPLTTAISISSSSRFANICYKIGMWIYGLLSLVLTLICIVLFIKGVSNLYTDLGHFRDFEVDEIFKAIIQLTLALAIFDLVKAIFEVEVLGKHVEGAFIPQQTLVRFLGSIIIALAIESLMLVFKFAINEPDKILYAVYLIGAVSALLIGLAIYMKFVSRNPKNHD</sequence>
<feature type="transmembrane region" description="Helical" evidence="1">
    <location>
        <begin position="201"/>
        <end position="222"/>
    </location>
</feature>
<proteinExistence type="predicted"/>
<dbReference type="Gene3D" id="3.30.450.20">
    <property type="entry name" value="PAS domain"/>
    <property type="match status" value="1"/>
</dbReference>
<dbReference type="KEGG" id="hms:HMU02980"/>
<keyword evidence="1" id="KW-1133">Transmembrane helix</keyword>
<evidence type="ECO:0000256" key="1">
    <source>
        <dbReference type="SAM" id="Phobius"/>
    </source>
</evidence>
<accession>D3UGD9</accession>
<dbReference type="EMBL" id="FN555004">
    <property type="protein sequence ID" value="CBG39560.1"/>
    <property type="molecule type" value="Genomic_DNA"/>
</dbReference>
<dbReference type="InterPro" id="IPR029151">
    <property type="entry name" value="Sensor-like_sf"/>
</dbReference>
<keyword evidence="3" id="KW-1185">Reference proteome</keyword>
<dbReference type="SUPFAM" id="SSF103190">
    <property type="entry name" value="Sensory domain-like"/>
    <property type="match status" value="1"/>
</dbReference>
<organism evidence="2 3">
    <name type="scientific">Helicobacter mustelae (strain ATCC 43772 / CCUG 25715 / CIP 103759 / LMG 18044 / NCTC 12198 / R85-136P)</name>
    <name type="common">Campylobacter mustelae</name>
    <dbReference type="NCBI Taxonomy" id="679897"/>
    <lineage>
        <taxon>Bacteria</taxon>
        <taxon>Pseudomonadati</taxon>
        <taxon>Campylobacterota</taxon>
        <taxon>Epsilonproteobacteria</taxon>
        <taxon>Campylobacterales</taxon>
        <taxon>Helicobacteraceae</taxon>
        <taxon>Helicobacter</taxon>
    </lineage>
</organism>
<dbReference type="Pfam" id="PF22673">
    <property type="entry name" value="MCP-like_PDC_1"/>
    <property type="match status" value="1"/>
</dbReference>
<feature type="transmembrane region" description="Helical" evidence="1">
    <location>
        <begin position="271"/>
        <end position="291"/>
    </location>
</feature>
<name>D3UGD9_HELM1</name>
<evidence type="ECO:0000313" key="3">
    <source>
        <dbReference type="Proteomes" id="UP000001522"/>
    </source>
</evidence>
<feature type="transmembrane region" description="Helical" evidence="1">
    <location>
        <begin position="161"/>
        <end position="181"/>
    </location>
</feature>
<reference evidence="2 3" key="1">
    <citation type="journal article" date="2010" name="BMC Genomics">
        <title>Comparative genomics and proteomics of Helicobacter mustelae, an ulcerogenic and carcinogenic gastric pathogen.</title>
        <authorList>
            <person name="O'Toole P.W."/>
            <person name="Snelling W.J."/>
            <person name="Canchaya C."/>
            <person name="Forde B.M."/>
            <person name="Hardie K.R."/>
            <person name="Josenhans C."/>
            <person name="Graham R.L.J."/>
            <person name="McMullan G."/>
            <person name="Parkhill J."/>
            <person name="Belda E."/>
            <person name="Bentley S.D."/>
        </authorList>
    </citation>
    <scope>NUCLEOTIDE SEQUENCE [LARGE SCALE GENOMIC DNA]</scope>
    <source>
        <strain evidence="3">ATCC 43772 / LMG 18044 / NCTC 12198 / 12198</strain>
    </source>
</reference>
<protein>
    <submittedName>
        <fullName evidence="2">Putative inner membrane protein</fullName>
    </submittedName>
</protein>
<keyword evidence="1" id="KW-0812">Transmembrane</keyword>